<proteinExistence type="predicted"/>
<comment type="caution">
    <text evidence="3">The sequence shown here is derived from an EMBL/GenBank/DDBJ whole genome shotgun (WGS) entry which is preliminary data.</text>
</comment>
<name>A0ABD1UC49_9LAMI</name>
<dbReference type="AlphaFoldDB" id="A0ABD1UC49"/>
<evidence type="ECO:0000313" key="3">
    <source>
        <dbReference type="EMBL" id="KAL2522599.1"/>
    </source>
</evidence>
<dbReference type="EMBL" id="JBFOLJ010000007">
    <property type="protein sequence ID" value="KAL2522407.1"/>
    <property type="molecule type" value="Genomic_DNA"/>
</dbReference>
<reference evidence="4" key="2">
    <citation type="submission" date="2024-07" db="EMBL/GenBank/DDBJ databases">
        <title>Two chromosome-level genome assemblies of Korean endemic species Abeliophyllum distichum and Forsythia ovata (Oleaceae).</title>
        <authorList>
            <person name="Jang H."/>
        </authorList>
    </citation>
    <scope>NUCLEOTIDE SEQUENCE [LARGE SCALE GENOMIC DNA]</scope>
</reference>
<gene>
    <name evidence="2" type="ORF">Fot_26330</name>
    <name evidence="3" type="ORF">Fot_26522</name>
</gene>
<organism evidence="3 4">
    <name type="scientific">Forsythia ovata</name>
    <dbReference type="NCBI Taxonomy" id="205694"/>
    <lineage>
        <taxon>Eukaryota</taxon>
        <taxon>Viridiplantae</taxon>
        <taxon>Streptophyta</taxon>
        <taxon>Embryophyta</taxon>
        <taxon>Tracheophyta</taxon>
        <taxon>Spermatophyta</taxon>
        <taxon>Magnoliopsida</taxon>
        <taxon>eudicotyledons</taxon>
        <taxon>Gunneridae</taxon>
        <taxon>Pentapetalae</taxon>
        <taxon>asterids</taxon>
        <taxon>lamiids</taxon>
        <taxon>Lamiales</taxon>
        <taxon>Oleaceae</taxon>
        <taxon>Forsythieae</taxon>
        <taxon>Forsythia</taxon>
    </lineage>
</organism>
<protein>
    <submittedName>
        <fullName evidence="3">Syntaxin</fullName>
    </submittedName>
</protein>
<dbReference type="EMBL" id="JBFOLJ010000007">
    <property type="protein sequence ID" value="KAL2522599.1"/>
    <property type="molecule type" value="Genomic_DNA"/>
</dbReference>
<evidence type="ECO:0000313" key="4">
    <source>
        <dbReference type="Proteomes" id="UP001604277"/>
    </source>
</evidence>
<feature type="region of interest" description="Disordered" evidence="1">
    <location>
        <begin position="48"/>
        <end position="69"/>
    </location>
</feature>
<dbReference type="Proteomes" id="UP001604277">
    <property type="component" value="Unassembled WGS sequence"/>
</dbReference>
<keyword evidence="4" id="KW-1185">Reference proteome</keyword>
<evidence type="ECO:0000313" key="2">
    <source>
        <dbReference type="EMBL" id="KAL2522407.1"/>
    </source>
</evidence>
<accession>A0ABD1UC49</accession>
<evidence type="ECO:0000256" key="1">
    <source>
        <dbReference type="SAM" id="MobiDB-lite"/>
    </source>
</evidence>
<reference evidence="3" key="1">
    <citation type="submission" date="2024-07" db="EMBL/GenBank/DDBJ databases">
        <title>Two chromosome-level genome assemblies of Korean endemic species Abeliophyllum distichum and Forsythia ovata (Oleaceae).</title>
        <authorList>
            <person name="Mun J.H."/>
        </authorList>
    </citation>
    <scope>NUCLEOTIDE SEQUENCE</scope>
    <source>
        <strain evidence="3">KNKB202402200001</strain>
        <tissue evidence="3">Leaf</tissue>
    </source>
</reference>
<sequence>MKINIGPCIAEVATLEGIKKVKGLSAEELAARNDLVLALPDRIQAIPDGGAAAPKQSGGWGSSAPRTEIKFDSDGRFDSEYFQQTEGSSQFRQEYEMRKMKQACSLVK</sequence>